<keyword evidence="7" id="KW-1185">Reference proteome</keyword>
<feature type="compositionally biased region" description="Basic and acidic residues" evidence="4">
    <location>
        <begin position="18"/>
        <end position="34"/>
    </location>
</feature>
<feature type="domain" description="HTH luxR-type" evidence="5">
    <location>
        <begin position="869"/>
        <end position="934"/>
    </location>
</feature>
<keyword evidence="1" id="KW-0805">Transcription regulation</keyword>
<evidence type="ECO:0000313" key="6">
    <source>
        <dbReference type="EMBL" id="MBM9466633.1"/>
    </source>
</evidence>
<dbReference type="GO" id="GO:0003677">
    <property type="term" value="F:DNA binding"/>
    <property type="evidence" value="ECO:0007669"/>
    <property type="project" value="UniProtKB-KW"/>
</dbReference>
<keyword evidence="2" id="KW-0238">DNA-binding</keyword>
<dbReference type="AlphaFoldDB" id="A0A938YBK8"/>
<gene>
    <name evidence="6" type="ORF">JL106_04970</name>
</gene>
<comment type="caution">
    <text evidence="6">The sequence shown here is derived from an EMBL/GenBank/DDBJ whole genome shotgun (WGS) entry which is preliminary data.</text>
</comment>
<organism evidence="6 7">
    <name type="scientific">Nakamurella leprariae</name>
    <dbReference type="NCBI Taxonomy" id="2803911"/>
    <lineage>
        <taxon>Bacteria</taxon>
        <taxon>Bacillati</taxon>
        <taxon>Actinomycetota</taxon>
        <taxon>Actinomycetes</taxon>
        <taxon>Nakamurellales</taxon>
        <taxon>Nakamurellaceae</taxon>
        <taxon>Nakamurella</taxon>
    </lineage>
</organism>
<accession>A0A938YBK8</accession>
<dbReference type="EMBL" id="JAERWK010000007">
    <property type="protein sequence ID" value="MBM9466633.1"/>
    <property type="molecule type" value="Genomic_DNA"/>
</dbReference>
<evidence type="ECO:0000256" key="3">
    <source>
        <dbReference type="ARBA" id="ARBA00023163"/>
    </source>
</evidence>
<feature type="region of interest" description="Disordered" evidence="4">
    <location>
        <begin position="133"/>
        <end position="153"/>
    </location>
</feature>
<dbReference type="Pfam" id="PF00196">
    <property type="entry name" value="GerE"/>
    <property type="match status" value="1"/>
</dbReference>
<feature type="region of interest" description="Disordered" evidence="4">
    <location>
        <begin position="1"/>
        <end position="55"/>
    </location>
</feature>
<dbReference type="PROSITE" id="PS50043">
    <property type="entry name" value="HTH_LUXR_2"/>
    <property type="match status" value="1"/>
</dbReference>
<dbReference type="InterPro" id="IPR011990">
    <property type="entry name" value="TPR-like_helical_dom_sf"/>
</dbReference>
<dbReference type="PRINTS" id="PR00038">
    <property type="entry name" value="HTHLUXR"/>
</dbReference>
<dbReference type="SUPFAM" id="SSF48452">
    <property type="entry name" value="TPR-like"/>
    <property type="match status" value="1"/>
</dbReference>
<dbReference type="Pfam" id="PF25873">
    <property type="entry name" value="WHD_MalT"/>
    <property type="match status" value="1"/>
</dbReference>
<protein>
    <recommendedName>
        <fullName evidence="5">HTH luxR-type domain-containing protein</fullName>
    </recommendedName>
</protein>
<evidence type="ECO:0000256" key="2">
    <source>
        <dbReference type="ARBA" id="ARBA00023125"/>
    </source>
</evidence>
<keyword evidence="3" id="KW-0804">Transcription</keyword>
<evidence type="ECO:0000313" key="7">
    <source>
        <dbReference type="Proteomes" id="UP000663792"/>
    </source>
</evidence>
<dbReference type="GO" id="GO:0006355">
    <property type="term" value="P:regulation of DNA-templated transcription"/>
    <property type="evidence" value="ECO:0007669"/>
    <property type="project" value="InterPro"/>
</dbReference>
<dbReference type="InterPro" id="IPR016032">
    <property type="entry name" value="Sig_transdc_resp-reg_C-effctor"/>
</dbReference>
<dbReference type="InterPro" id="IPR059106">
    <property type="entry name" value="WHD_MalT"/>
</dbReference>
<dbReference type="SMART" id="SM00421">
    <property type="entry name" value="HTH_LUXR"/>
    <property type="match status" value="1"/>
</dbReference>
<dbReference type="Proteomes" id="UP000663792">
    <property type="component" value="Unassembled WGS sequence"/>
</dbReference>
<dbReference type="CDD" id="cd06170">
    <property type="entry name" value="LuxR_C_like"/>
    <property type="match status" value="1"/>
</dbReference>
<feature type="compositionally biased region" description="Low complexity" evidence="4">
    <location>
        <begin position="7"/>
        <end position="17"/>
    </location>
</feature>
<evidence type="ECO:0000256" key="4">
    <source>
        <dbReference type="SAM" id="MobiDB-lite"/>
    </source>
</evidence>
<dbReference type="InterPro" id="IPR000792">
    <property type="entry name" value="Tscrpt_reg_LuxR_C"/>
</dbReference>
<dbReference type="Gene3D" id="1.25.40.10">
    <property type="entry name" value="Tetratricopeptide repeat domain"/>
    <property type="match status" value="1"/>
</dbReference>
<evidence type="ECO:0000259" key="5">
    <source>
        <dbReference type="PROSITE" id="PS50043"/>
    </source>
</evidence>
<dbReference type="PANTHER" id="PTHR44688:SF16">
    <property type="entry name" value="DNA-BINDING TRANSCRIPTIONAL ACTIVATOR DEVR_DOSR"/>
    <property type="match status" value="1"/>
</dbReference>
<sequence length="940" mass="99734">MDEASVGDATPAAGAPADARRSTAERRNGTHDPHSGGNGTGNDTGAPTGTGLWRPAGRELRIPVIPRPRLDARLDGLGPVRVAAVVGAPGAGKTIAVAGWAWRRRMPTVHVAVDGAGDPRTRVWDAVESRLRRWSREPSPDPETPLTPGAGESAAAFRRRLGDRVGAAVRSRTTAGPVLVMLDDWRHPHPELVDDALAVLDAVPDLRVALIGSAVHPLHHRPEVDRVELLGQDLAFDRDELIVLLAAVRAADQTDHDTGSAPTDVQLRVQAEALESATAGWPIAVTATLLRSGPQELSADAWANDQLAHLGDAAIHRLAERTVLPVLSERGLRAFTRRISVLDEITHEAAAAVADVPDAAARLSELEDLGLIVANASTRPTRWCLSAALRSVLQQDARHADPDGAREAHRAAGRWFRRTGAVRPALEHFAAAEDWREVTDLVVAAWPALAAAGLPRTRALLSQVPEDLIRDNVPYLGAVALLDRQPPVNEQSTHAIGQTLAAAADGDEPPLHRFIRMLARLTWANVQHDTPTARRLIAEGDALIGSLPPLPAATNFVPNFRLSRGFALFGAGDRTEALQSNEAAWSVADQVGLTSVTVLADGYRAMITALDGDLPRAARFVDEAARTADERGWSATSHVIPALLARALIAMDRGDVDTAAALLDDRLTDARTRTPSLGPAGHLEPYRTLARSRLALLTAGGDRGIEVVLPPGPPIQTPTESVLLAVVRAEILAVQGELGRALTVLAGAADGRLGHEVCAAPARARVLLLQGDPAAASAALRPCLERSDHPAGTLLEALSVEAVAAWLQDRPREALAALRRAIALAGATGARRPFALVPHEPLLEAAAALSAGDAERLRDMLAALPQLVRPRVDAELSRRERIILQHLATGRTLTSIAQSLHVSRNTVKSQTSAIYRKLGVSSRQAAVEQAVRLGLMSGPG</sequence>
<dbReference type="Gene3D" id="1.10.10.10">
    <property type="entry name" value="Winged helix-like DNA-binding domain superfamily/Winged helix DNA-binding domain"/>
    <property type="match status" value="1"/>
</dbReference>
<dbReference type="RefSeq" id="WP_205259597.1">
    <property type="nucleotide sequence ID" value="NZ_JAERWK010000007.1"/>
</dbReference>
<proteinExistence type="predicted"/>
<reference evidence="6" key="1">
    <citation type="submission" date="2021-01" db="EMBL/GenBank/DDBJ databases">
        <title>YIM 132084 draft genome.</title>
        <authorList>
            <person name="An D."/>
        </authorList>
    </citation>
    <scope>NUCLEOTIDE SEQUENCE</scope>
    <source>
        <strain evidence="6">YIM 132084</strain>
    </source>
</reference>
<dbReference type="PANTHER" id="PTHR44688">
    <property type="entry name" value="DNA-BINDING TRANSCRIPTIONAL ACTIVATOR DEVR_DOSR"/>
    <property type="match status" value="1"/>
</dbReference>
<name>A0A938YBK8_9ACTN</name>
<dbReference type="InterPro" id="IPR036388">
    <property type="entry name" value="WH-like_DNA-bd_sf"/>
</dbReference>
<dbReference type="SUPFAM" id="SSF46894">
    <property type="entry name" value="C-terminal effector domain of the bipartite response regulators"/>
    <property type="match status" value="1"/>
</dbReference>
<evidence type="ECO:0000256" key="1">
    <source>
        <dbReference type="ARBA" id="ARBA00023015"/>
    </source>
</evidence>